<evidence type="ECO:0000313" key="13">
    <source>
        <dbReference type="EMBL" id="KAK5954428.1"/>
    </source>
</evidence>
<name>A0AAN8EM42_9EURO</name>
<feature type="coiled-coil region" evidence="10">
    <location>
        <begin position="105"/>
        <end position="132"/>
    </location>
</feature>
<feature type="compositionally biased region" description="Polar residues" evidence="11">
    <location>
        <begin position="195"/>
        <end position="204"/>
    </location>
</feature>
<dbReference type="GO" id="GO:0005789">
    <property type="term" value="C:endoplasmic reticulum membrane"/>
    <property type="evidence" value="ECO:0007669"/>
    <property type="project" value="UniProtKB-SubCell"/>
</dbReference>
<evidence type="ECO:0000256" key="1">
    <source>
        <dbReference type="ARBA" id="ARBA00004163"/>
    </source>
</evidence>
<comment type="similarity">
    <text evidence="2">Belongs to the USE1 family.</text>
</comment>
<protein>
    <recommendedName>
        <fullName evidence="15">Synaptobrevin</fullName>
    </recommendedName>
</protein>
<evidence type="ECO:0008006" key="15">
    <source>
        <dbReference type="Google" id="ProtNLM"/>
    </source>
</evidence>
<evidence type="ECO:0000256" key="11">
    <source>
        <dbReference type="SAM" id="MobiDB-lite"/>
    </source>
</evidence>
<keyword evidence="3" id="KW-0813">Transport</keyword>
<comment type="subcellular location">
    <subcellularLocation>
        <location evidence="1">Endoplasmic reticulum membrane</location>
        <topology evidence="1">Single-pass type IV membrane protein</topology>
    </subcellularLocation>
</comment>
<keyword evidence="9 12" id="KW-0472">Membrane</keyword>
<dbReference type="GO" id="GO:0006890">
    <property type="term" value="P:retrograde vesicle-mediated transport, Golgi to endoplasmic reticulum"/>
    <property type="evidence" value="ECO:0007669"/>
    <property type="project" value="TreeGrafter"/>
</dbReference>
<proteinExistence type="inferred from homology"/>
<dbReference type="PANTHER" id="PTHR13050">
    <property type="entry name" value="USE1-LIKE PROTEIN"/>
    <property type="match status" value="1"/>
</dbReference>
<accession>A0AAN8EM42</accession>
<reference evidence="13 14" key="1">
    <citation type="submission" date="2022-12" db="EMBL/GenBank/DDBJ databases">
        <title>Genomic features and morphological characterization of a novel Knufia sp. strain isolated from spacecraft assembly facility.</title>
        <authorList>
            <person name="Teixeira M."/>
            <person name="Chander A.M."/>
            <person name="Stajich J.E."/>
            <person name="Venkateswaran K."/>
        </authorList>
    </citation>
    <scope>NUCLEOTIDE SEQUENCE [LARGE SCALE GENOMIC DNA]</scope>
    <source>
        <strain evidence="13 14">FJI-L2-BK-P2</strain>
    </source>
</reference>
<dbReference type="PANTHER" id="PTHR13050:SF7">
    <property type="entry name" value="VESICLE TRANSPORT PROTEIN USE1"/>
    <property type="match status" value="1"/>
</dbReference>
<evidence type="ECO:0000313" key="14">
    <source>
        <dbReference type="Proteomes" id="UP001316803"/>
    </source>
</evidence>
<comment type="caution">
    <text evidence="13">The sequence shown here is derived from an EMBL/GenBank/DDBJ whole genome shotgun (WGS) entry which is preliminary data.</text>
</comment>
<dbReference type="AlphaFoldDB" id="A0AAN8EM42"/>
<evidence type="ECO:0000256" key="10">
    <source>
        <dbReference type="SAM" id="Coils"/>
    </source>
</evidence>
<keyword evidence="4 12" id="KW-0812">Transmembrane</keyword>
<feature type="compositionally biased region" description="Polar residues" evidence="11">
    <location>
        <begin position="216"/>
        <end position="229"/>
    </location>
</feature>
<feature type="transmembrane region" description="Helical" evidence="12">
    <location>
        <begin position="314"/>
        <end position="332"/>
    </location>
</feature>
<sequence>METTSRTEQRNAIPFQHDPNYLALSRMLARYQNLILLTATPDEKPHTRLALWQKKAQQELWSPLPFHRMKWLRSIEGARTLLLKLEQSAQAIKVQRTRREVVRDLAEKRMVIKRLRNRVEEIGREVESTATNGYRSQYEDDDESETMYDVLQQMRKTKTQAQDVASQDAPTSSDALTNGSQREHKPPEQEDKTTRNQLFESSSTMRRRQGKEADNGPSQPGKTSGFSNLGETEKSLLVSSREHENITSSLLSMAAQLKQQAKQFDFTLDQDKGLVDRALEGLDSNVAAMGLASKGMKTLQRMSEEQGFWGRLKLQLFIIGMWVGLILLVFVMPKLRF</sequence>
<dbReference type="GO" id="GO:0031201">
    <property type="term" value="C:SNARE complex"/>
    <property type="evidence" value="ECO:0007669"/>
    <property type="project" value="TreeGrafter"/>
</dbReference>
<keyword evidence="8 12" id="KW-1133">Transmembrane helix</keyword>
<evidence type="ECO:0000256" key="6">
    <source>
        <dbReference type="ARBA" id="ARBA00022892"/>
    </source>
</evidence>
<evidence type="ECO:0000256" key="3">
    <source>
        <dbReference type="ARBA" id="ARBA00022448"/>
    </source>
</evidence>
<dbReference type="InterPro" id="IPR019150">
    <property type="entry name" value="Vesicle_transport_protein_Use1"/>
</dbReference>
<dbReference type="GO" id="GO:0005484">
    <property type="term" value="F:SNAP receptor activity"/>
    <property type="evidence" value="ECO:0007669"/>
    <property type="project" value="TreeGrafter"/>
</dbReference>
<gene>
    <name evidence="13" type="ORF">OHC33_004150</name>
</gene>
<keyword evidence="7" id="KW-0653">Protein transport</keyword>
<evidence type="ECO:0000256" key="7">
    <source>
        <dbReference type="ARBA" id="ARBA00022927"/>
    </source>
</evidence>
<dbReference type="Proteomes" id="UP001316803">
    <property type="component" value="Unassembled WGS sequence"/>
</dbReference>
<feature type="region of interest" description="Disordered" evidence="11">
    <location>
        <begin position="154"/>
        <end position="229"/>
    </location>
</feature>
<evidence type="ECO:0000256" key="4">
    <source>
        <dbReference type="ARBA" id="ARBA00022692"/>
    </source>
</evidence>
<keyword evidence="10" id="KW-0175">Coiled coil</keyword>
<feature type="compositionally biased region" description="Polar residues" evidence="11">
    <location>
        <begin position="159"/>
        <end position="180"/>
    </location>
</feature>
<evidence type="ECO:0000256" key="2">
    <source>
        <dbReference type="ARBA" id="ARBA00007891"/>
    </source>
</evidence>
<keyword evidence="14" id="KW-1185">Reference proteome</keyword>
<evidence type="ECO:0000256" key="8">
    <source>
        <dbReference type="ARBA" id="ARBA00022989"/>
    </source>
</evidence>
<dbReference type="EMBL" id="JAKLMC020000008">
    <property type="protein sequence ID" value="KAK5954428.1"/>
    <property type="molecule type" value="Genomic_DNA"/>
</dbReference>
<keyword evidence="6" id="KW-0931">ER-Golgi transport</keyword>
<keyword evidence="5" id="KW-0256">Endoplasmic reticulum</keyword>
<evidence type="ECO:0000256" key="5">
    <source>
        <dbReference type="ARBA" id="ARBA00022824"/>
    </source>
</evidence>
<feature type="compositionally biased region" description="Basic and acidic residues" evidence="11">
    <location>
        <begin position="181"/>
        <end position="194"/>
    </location>
</feature>
<organism evidence="13 14">
    <name type="scientific">Knufia fluminis</name>
    <dbReference type="NCBI Taxonomy" id="191047"/>
    <lineage>
        <taxon>Eukaryota</taxon>
        <taxon>Fungi</taxon>
        <taxon>Dikarya</taxon>
        <taxon>Ascomycota</taxon>
        <taxon>Pezizomycotina</taxon>
        <taxon>Eurotiomycetes</taxon>
        <taxon>Chaetothyriomycetidae</taxon>
        <taxon>Chaetothyriales</taxon>
        <taxon>Trichomeriaceae</taxon>
        <taxon>Knufia</taxon>
    </lineage>
</organism>
<evidence type="ECO:0000256" key="12">
    <source>
        <dbReference type="SAM" id="Phobius"/>
    </source>
</evidence>
<dbReference type="GO" id="GO:0015031">
    <property type="term" value="P:protein transport"/>
    <property type="evidence" value="ECO:0007669"/>
    <property type="project" value="UniProtKB-KW"/>
</dbReference>
<evidence type="ECO:0000256" key="9">
    <source>
        <dbReference type="ARBA" id="ARBA00023136"/>
    </source>
</evidence>